<dbReference type="Pfam" id="PF00754">
    <property type="entry name" value="F5_F8_type_C"/>
    <property type="match status" value="1"/>
</dbReference>
<dbReference type="SUPFAM" id="SSF82153">
    <property type="entry name" value="FAS1 domain"/>
    <property type="match status" value="1"/>
</dbReference>
<dbReference type="Proteomes" id="UP001199816">
    <property type="component" value="Unassembled WGS sequence"/>
</dbReference>
<evidence type="ECO:0000313" key="4">
    <source>
        <dbReference type="Proteomes" id="UP001199816"/>
    </source>
</evidence>
<feature type="domain" description="F5/8 type C" evidence="2">
    <location>
        <begin position="222"/>
        <end position="392"/>
    </location>
</feature>
<keyword evidence="4" id="KW-1185">Reference proteome</keyword>
<sequence>MKQVSVISSVLLLVLLTCSCKHDYGTYYDYKPVSTVYDGTVMKFLQENHFDSMVKVLNKYPDIVARLNSTDSFTLFAIPNKSFEIAINNFNTNRARTDSPVLYIDPAHLNLEQADSGRFNNQMMRFLISRYILPGIWSFDVLARSSTGIILKSINYDYMMNLSGVQQNSTGAISGGPKIIELRDMNFSLYDAYWKPALTSSVNTVRAGNVLVHVLADDHEFGFSNFFDYMNTPYILRNEWKPLSWVSQQPSTVYGGTVSHLFDNNLNTYWNTKNTGTMPPPPFWFITDMTHSYDVTSVAIQNKAEWTSGELMVTAFTTEFAPEGANLNDPAVWSPPDTFRLKLVNGTVGLQAKQRFYLPVARRGRYYRFTVIANYGGFASYKQCNLAELWLY</sequence>
<proteinExistence type="predicted"/>
<evidence type="ECO:0000259" key="2">
    <source>
        <dbReference type="PROSITE" id="PS50022"/>
    </source>
</evidence>
<dbReference type="InterPro" id="IPR036378">
    <property type="entry name" value="FAS1_dom_sf"/>
</dbReference>
<feature type="chain" id="PRO_5045522774" evidence="1">
    <location>
        <begin position="24"/>
        <end position="392"/>
    </location>
</feature>
<accession>A0ABS8PS38</accession>
<dbReference type="RefSeq" id="WP_231003929.1">
    <property type="nucleotide sequence ID" value="NZ_JAJNEC010000005.1"/>
</dbReference>
<protein>
    <submittedName>
        <fullName evidence="3">Discoidin domain-containing protein</fullName>
    </submittedName>
</protein>
<evidence type="ECO:0000256" key="1">
    <source>
        <dbReference type="SAM" id="SignalP"/>
    </source>
</evidence>
<dbReference type="InterPro" id="IPR000421">
    <property type="entry name" value="FA58C"/>
</dbReference>
<dbReference type="InterPro" id="IPR008979">
    <property type="entry name" value="Galactose-bd-like_sf"/>
</dbReference>
<dbReference type="EMBL" id="JAJNEC010000005">
    <property type="protein sequence ID" value="MCD2422691.1"/>
    <property type="molecule type" value="Genomic_DNA"/>
</dbReference>
<comment type="caution">
    <text evidence="3">The sequence shown here is derived from an EMBL/GenBank/DDBJ whole genome shotgun (WGS) entry which is preliminary data.</text>
</comment>
<dbReference type="PROSITE" id="PS50022">
    <property type="entry name" value="FA58C_3"/>
    <property type="match status" value="1"/>
</dbReference>
<dbReference type="PROSITE" id="PS51257">
    <property type="entry name" value="PROKAR_LIPOPROTEIN"/>
    <property type="match status" value="1"/>
</dbReference>
<reference evidence="3 4" key="1">
    <citation type="submission" date="2021-11" db="EMBL/GenBank/DDBJ databases">
        <title>Genomic of Niabella pedocola.</title>
        <authorList>
            <person name="Wu T."/>
        </authorList>
    </citation>
    <scope>NUCLEOTIDE SEQUENCE [LARGE SCALE GENOMIC DNA]</scope>
    <source>
        <strain evidence="3 4">JCM 31011</strain>
    </source>
</reference>
<dbReference type="SUPFAM" id="SSF49785">
    <property type="entry name" value="Galactose-binding domain-like"/>
    <property type="match status" value="1"/>
</dbReference>
<organism evidence="3 4">
    <name type="scientific">Niabella pedocola</name>
    <dbReference type="NCBI Taxonomy" id="1752077"/>
    <lineage>
        <taxon>Bacteria</taxon>
        <taxon>Pseudomonadati</taxon>
        <taxon>Bacteroidota</taxon>
        <taxon>Chitinophagia</taxon>
        <taxon>Chitinophagales</taxon>
        <taxon>Chitinophagaceae</taxon>
        <taxon>Niabella</taxon>
    </lineage>
</organism>
<name>A0ABS8PS38_9BACT</name>
<gene>
    <name evidence="3" type="ORF">LQ567_07960</name>
</gene>
<keyword evidence="1" id="KW-0732">Signal</keyword>
<dbReference type="Gene3D" id="2.60.120.260">
    <property type="entry name" value="Galactose-binding domain-like"/>
    <property type="match status" value="1"/>
</dbReference>
<evidence type="ECO:0000313" key="3">
    <source>
        <dbReference type="EMBL" id="MCD2422691.1"/>
    </source>
</evidence>
<feature type="signal peptide" evidence="1">
    <location>
        <begin position="1"/>
        <end position="23"/>
    </location>
</feature>